<dbReference type="Gene3D" id="1.20.140.40">
    <property type="entry name" value="Invertase/pectin methylesterase inhibitor family protein"/>
    <property type="match status" value="1"/>
</dbReference>
<evidence type="ECO:0000256" key="2">
    <source>
        <dbReference type="ARBA" id="ARBA00023157"/>
    </source>
</evidence>
<feature type="domain" description="Pectinesterase inhibitor" evidence="5">
    <location>
        <begin position="24"/>
        <end position="177"/>
    </location>
</feature>
<evidence type="ECO:0000313" key="6">
    <source>
        <dbReference type="EMBL" id="KAG6437836.1"/>
    </source>
</evidence>
<organism evidence="6">
    <name type="scientific">Salvia splendens</name>
    <name type="common">Scarlet sage</name>
    <dbReference type="NCBI Taxonomy" id="180675"/>
    <lineage>
        <taxon>Eukaryota</taxon>
        <taxon>Viridiplantae</taxon>
        <taxon>Streptophyta</taxon>
        <taxon>Embryophyta</taxon>
        <taxon>Tracheophyta</taxon>
        <taxon>Spermatophyta</taxon>
        <taxon>Magnoliopsida</taxon>
        <taxon>eudicotyledons</taxon>
        <taxon>Gunneridae</taxon>
        <taxon>Pentapetalae</taxon>
        <taxon>asterids</taxon>
        <taxon>lamiids</taxon>
        <taxon>Lamiales</taxon>
        <taxon>Lamiaceae</taxon>
        <taxon>Nepetoideae</taxon>
        <taxon>Mentheae</taxon>
        <taxon>Salviinae</taxon>
        <taxon>Salvia</taxon>
        <taxon>Salvia subgen. Calosphace</taxon>
        <taxon>core Calosphace</taxon>
    </lineage>
</organism>
<dbReference type="NCBIfam" id="TIGR01614">
    <property type="entry name" value="PME_inhib"/>
    <property type="match status" value="1"/>
</dbReference>
<dbReference type="PANTHER" id="PTHR35357">
    <property type="entry name" value="OS02G0537100 PROTEIN"/>
    <property type="match status" value="1"/>
</dbReference>
<gene>
    <name evidence="6" type="ORF">SASPL_102766</name>
</gene>
<dbReference type="FunFam" id="1.20.140.40:FF:000002">
    <property type="entry name" value="Putative invertase inhibitor"/>
    <property type="match status" value="1"/>
</dbReference>
<dbReference type="InterPro" id="IPR006501">
    <property type="entry name" value="Pectinesterase_inhib_dom"/>
</dbReference>
<name>A0A8X8YWS6_SALSN</name>
<dbReference type="PANTHER" id="PTHR35357:SF17">
    <property type="entry name" value="PECTINESTERASE INHIBITOR 12"/>
    <property type="match status" value="1"/>
</dbReference>
<dbReference type="Proteomes" id="UP000298416">
    <property type="component" value="Unassembled WGS sequence"/>
</dbReference>
<dbReference type="InterPro" id="IPR035513">
    <property type="entry name" value="Invertase/methylesterase_inhib"/>
</dbReference>
<evidence type="ECO:0000256" key="3">
    <source>
        <dbReference type="ARBA" id="ARBA00038471"/>
    </source>
</evidence>
<evidence type="ECO:0000259" key="5">
    <source>
        <dbReference type="SMART" id="SM00856"/>
    </source>
</evidence>
<reference evidence="6" key="2">
    <citation type="submission" date="2020-08" db="EMBL/GenBank/DDBJ databases">
        <title>Plant Genome Project.</title>
        <authorList>
            <person name="Zhang R.-G."/>
        </authorList>
    </citation>
    <scope>NUCLEOTIDE SEQUENCE</scope>
    <source>
        <strain evidence="6">Huo1</strain>
        <tissue evidence="6">Leaf</tissue>
    </source>
</reference>
<dbReference type="GO" id="GO:0004857">
    <property type="term" value="F:enzyme inhibitor activity"/>
    <property type="evidence" value="ECO:0007669"/>
    <property type="project" value="InterPro"/>
</dbReference>
<protein>
    <recommendedName>
        <fullName evidence="5">Pectinesterase inhibitor domain-containing protein</fullName>
    </recommendedName>
</protein>
<sequence length="186" mass="20510">MRASQSLISLASVLPLVVMIQITSGQSLINTTCLDSSRDDPNIDYAFCTSSLQAAPGSHCATLQGLNIISITLLQNNITDTRCFIKHLIRNSTPEEPYLRECLSDCLELFSDAIPSAKEAMRHFTMKRYGDANMKISSIMEGATTCEDGFKERKGLVSPLTNRNHHVFELSAITLSLMHVIQTRSG</sequence>
<dbReference type="SMART" id="SM00856">
    <property type="entry name" value="PMEI"/>
    <property type="match status" value="1"/>
</dbReference>
<dbReference type="Pfam" id="PF04043">
    <property type="entry name" value="PMEI"/>
    <property type="match status" value="1"/>
</dbReference>
<comment type="similarity">
    <text evidence="3">Belongs to the PMEI family.</text>
</comment>
<keyword evidence="7" id="KW-1185">Reference proteome</keyword>
<comment type="caution">
    <text evidence="6">The sequence shown here is derived from an EMBL/GenBank/DDBJ whole genome shotgun (WGS) entry which is preliminary data.</text>
</comment>
<reference evidence="6" key="1">
    <citation type="submission" date="2018-01" db="EMBL/GenBank/DDBJ databases">
        <authorList>
            <person name="Mao J.F."/>
        </authorList>
    </citation>
    <scope>NUCLEOTIDE SEQUENCE</scope>
    <source>
        <strain evidence="6">Huo1</strain>
        <tissue evidence="6">Leaf</tissue>
    </source>
</reference>
<dbReference type="InterPro" id="IPR034088">
    <property type="entry name" value="Pla_a_1-like"/>
</dbReference>
<feature type="chain" id="PRO_5036498768" description="Pectinesterase inhibitor domain-containing protein" evidence="4">
    <location>
        <begin position="26"/>
        <end position="186"/>
    </location>
</feature>
<dbReference type="OrthoDB" id="1915198at2759"/>
<evidence type="ECO:0000256" key="1">
    <source>
        <dbReference type="ARBA" id="ARBA00022729"/>
    </source>
</evidence>
<dbReference type="GO" id="GO:0005576">
    <property type="term" value="C:extracellular region"/>
    <property type="evidence" value="ECO:0007669"/>
    <property type="project" value="UniProtKB-ARBA"/>
</dbReference>
<dbReference type="CDD" id="cd15795">
    <property type="entry name" value="PMEI-Pla_a_1_like"/>
    <property type="match status" value="1"/>
</dbReference>
<dbReference type="EMBL" id="PNBA02000001">
    <property type="protein sequence ID" value="KAG6437836.1"/>
    <property type="molecule type" value="Genomic_DNA"/>
</dbReference>
<keyword evidence="1 4" id="KW-0732">Signal</keyword>
<proteinExistence type="inferred from homology"/>
<evidence type="ECO:0000313" key="7">
    <source>
        <dbReference type="Proteomes" id="UP000298416"/>
    </source>
</evidence>
<evidence type="ECO:0000256" key="4">
    <source>
        <dbReference type="SAM" id="SignalP"/>
    </source>
</evidence>
<accession>A0A8X8YWS6</accession>
<dbReference type="AlphaFoldDB" id="A0A8X8YWS6"/>
<keyword evidence="2" id="KW-1015">Disulfide bond</keyword>
<dbReference type="SUPFAM" id="SSF101148">
    <property type="entry name" value="Plant invertase/pectin methylesterase inhibitor"/>
    <property type="match status" value="1"/>
</dbReference>
<feature type="signal peptide" evidence="4">
    <location>
        <begin position="1"/>
        <end position="25"/>
    </location>
</feature>